<evidence type="ECO:0000256" key="6">
    <source>
        <dbReference type="SAM" id="MobiDB-lite"/>
    </source>
</evidence>
<dbReference type="PANTHER" id="PTHR34811:SF1">
    <property type="entry name" value="MATURASE K"/>
    <property type="match status" value="1"/>
</dbReference>
<dbReference type="AlphaFoldDB" id="A0A7N0VLG9"/>
<dbReference type="Pfam" id="PF01348">
    <property type="entry name" value="Intron_maturas2"/>
    <property type="match status" value="1"/>
</dbReference>
<name>A0A7N0VLG9_KALFE</name>
<proteinExistence type="predicted"/>
<dbReference type="InterPro" id="IPR002866">
    <property type="entry name" value="Maturase_MatK"/>
</dbReference>
<dbReference type="GO" id="GO:0006397">
    <property type="term" value="P:mRNA processing"/>
    <property type="evidence" value="ECO:0007669"/>
    <property type="project" value="UniProtKB-KW"/>
</dbReference>
<reference evidence="9" key="1">
    <citation type="submission" date="2021-01" db="UniProtKB">
        <authorList>
            <consortium name="EnsemblPlants"/>
        </authorList>
    </citation>
    <scope>IDENTIFICATION</scope>
</reference>
<organism evidence="9 10">
    <name type="scientific">Kalanchoe fedtschenkoi</name>
    <name type="common">Lavender scallops</name>
    <name type="synonym">South American air plant</name>
    <dbReference type="NCBI Taxonomy" id="63787"/>
    <lineage>
        <taxon>Eukaryota</taxon>
        <taxon>Viridiplantae</taxon>
        <taxon>Streptophyta</taxon>
        <taxon>Embryophyta</taxon>
        <taxon>Tracheophyta</taxon>
        <taxon>Spermatophyta</taxon>
        <taxon>Magnoliopsida</taxon>
        <taxon>eudicotyledons</taxon>
        <taxon>Gunneridae</taxon>
        <taxon>Pentapetalae</taxon>
        <taxon>Saxifragales</taxon>
        <taxon>Crassulaceae</taxon>
        <taxon>Kalanchoe</taxon>
    </lineage>
</organism>
<dbReference type="Pfam" id="PF23325">
    <property type="entry name" value="TPR_28"/>
    <property type="match status" value="1"/>
</dbReference>
<evidence type="ECO:0000256" key="3">
    <source>
        <dbReference type="ARBA" id="ARBA00022664"/>
    </source>
</evidence>
<dbReference type="GO" id="GO:0008033">
    <property type="term" value="P:tRNA processing"/>
    <property type="evidence" value="ECO:0007669"/>
    <property type="project" value="UniProtKB-KW"/>
</dbReference>
<comment type="subcellular location">
    <subcellularLocation>
        <location evidence="1">Plastid</location>
    </subcellularLocation>
</comment>
<dbReference type="InterPro" id="IPR024937">
    <property type="entry name" value="Domain_X"/>
</dbReference>
<evidence type="ECO:0000313" key="10">
    <source>
        <dbReference type="Proteomes" id="UP000594263"/>
    </source>
</evidence>
<feature type="domain" description="GBF1-like tetratricopeptide repeats" evidence="8">
    <location>
        <begin position="570"/>
        <end position="752"/>
    </location>
</feature>
<dbReference type="Gramene" id="Kaladp1222s0069.1.v1.1">
    <property type="protein sequence ID" value="Kaladp1222s0069.1.v1.1"/>
    <property type="gene ID" value="Kaladp1222s0069.v1.1"/>
</dbReference>
<dbReference type="SUPFAM" id="SSF48371">
    <property type="entry name" value="ARM repeat"/>
    <property type="match status" value="1"/>
</dbReference>
<feature type="region of interest" description="Disordered" evidence="6">
    <location>
        <begin position="65"/>
        <end position="105"/>
    </location>
</feature>
<dbReference type="InterPro" id="IPR016024">
    <property type="entry name" value="ARM-type_fold"/>
</dbReference>
<evidence type="ECO:0000256" key="2">
    <source>
        <dbReference type="ARBA" id="ARBA00022640"/>
    </source>
</evidence>
<dbReference type="InterPro" id="IPR056604">
    <property type="entry name" value="GBF1-like_TPR"/>
</dbReference>
<dbReference type="EnsemblPlants" id="Kaladp1222s0069.1.v1.1">
    <property type="protein sequence ID" value="Kaladp1222s0069.1.v1.1"/>
    <property type="gene ID" value="Kaladp1222s0069.v1.1"/>
</dbReference>
<feature type="region of interest" description="Disordered" evidence="6">
    <location>
        <begin position="756"/>
        <end position="789"/>
    </location>
</feature>
<evidence type="ECO:0000256" key="4">
    <source>
        <dbReference type="ARBA" id="ARBA00022694"/>
    </source>
</evidence>
<feature type="domain" description="Domain X" evidence="7">
    <location>
        <begin position="291"/>
        <end position="372"/>
    </location>
</feature>
<keyword evidence="2" id="KW-0934">Plastid</keyword>
<sequence>MRAVLRGYPNRTEDQIDHASALASHFRLQALQRFQAHSPSGLRPEPPCSKNEIGLAYFRQPAQYNHQRPPIHHPRNHQKEDEGELEQGQPPQEEEGRHVAPDEVGRAHDDEIRHLDFLIGNRTGQSSDFWFTGRTGSSVRFDCRAVRWFDPDRTNHRFPVRSVEPAGRFVQLFPVLHATRYEYVNRTGAWSDSLSNRPISVLAEVSSATLQRSACEYFVNKVLSSHSAALVPKRIRIFSQCLITILGSFYKLIPKHSLDFMGYLSNPGITLSVVRSQLLDNCFIINNGIKQLSSIVPIFSLIASLAKAKFCNVFGHPISKPAWTDSADSDIIEPICVAMPKFFSLLQWIFKKKTFYRIKYILRLSCARTLAPYCSSYRLSFWLLDKEPYSPEDEDTAVFCLGLLIEITVKNRDRIMLLWQSVYEHIANVVQSTVMPCTLVEKAVFGLLQICQRLLPYKENLTDELLRSLRLVLKLDARVADAYCEHITQEVMHLLQGNALQIRSRVGWRTIISLLSITAQHPEASEVGFETLVYIMSDAAHLSPANYVLCVDAAVCKAAAKVYQDIGEMWMRLVQGLKRLGLDRREQVRNHAILVLQRCLIGAEGIYLPQELWLQCFDTVIFALLDDLLNVGQGSSVKDYRSMEGTFVLAVKLLSKVFLQLLQDDSAQKYLTSLWEGYLNRMESFMKAKFRGKWSENVHEVVPELLKNTLLIMKAKGILVASDAAAAGKDNSLWQLTWLHVKQIAPSLQTEIFSSHESEQMQRGNEVKTGSMTPSDGAVLVPTTNEIKA</sequence>
<evidence type="ECO:0000256" key="1">
    <source>
        <dbReference type="ARBA" id="ARBA00004474"/>
    </source>
</evidence>
<evidence type="ECO:0000259" key="7">
    <source>
        <dbReference type="Pfam" id="PF01348"/>
    </source>
</evidence>
<dbReference type="GO" id="GO:0009507">
    <property type="term" value="C:chloroplast"/>
    <property type="evidence" value="ECO:0007669"/>
    <property type="project" value="InterPro"/>
</dbReference>
<accession>A0A7N0VLG9</accession>
<evidence type="ECO:0000256" key="5">
    <source>
        <dbReference type="ARBA" id="ARBA00022884"/>
    </source>
</evidence>
<keyword evidence="5" id="KW-0694">RNA-binding</keyword>
<dbReference type="Proteomes" id="UP000594263">
    <property type="component" value="Unplaced"/>
</dbReference>
<evidence type="ECO:0000313" key="9">
    <source>
        <dbReference type="EnsemblPlants" id="Kaladp1222s0069.1.v1.1"/>
    </source>
</evidence>
<feature type="compositionally biased region" description="Basic and acidic residues" evidence="6">
    <location>
        <begin position="94"/>
        <end position="105"/>
    </location>
</feature>
<keyword evidence="4" id="KW-0819">tRNA processing</keyword>
<keyword evidence="10" id="KW-1185">Reference proteome</keyword>
<keyword evidence="3" id="KW-0507">mRNA processing</keyword>
<evidence type="ECO:0000259" key="8">
    <source>
        <dbReference type="Pfam" id="PF23325"/>
    </source>
</evidence>
<dbReference type="PANTHER" id="PTHR34811">
    <property type="entry name" value="MATURASE K"/>
    <property type="match status" value="1"/>
</dbReference>
<protein>
    <submittedName>
        <fullName evidence="9">Uncharacterized protein</fullName>
    </submittedName>
</protein>
<dbReference type="GO" id="GO:0003723">
    <property type="term" value="F:RNA binding"/>
    <property type="evidence" value="ECO:0007669"/>
    <property type="project" value="UniProtKB-KW"/>
</dbReference>